<dbReference type="EMBL" id="CP115965">
    <property type="protein sequence ID" value="WZW98184.1"/>
    <property type="molecule type" value="Genomic_DNA"/>
</dbReference>
<keyword evidence="5 6" id="KW-0503">Monooxygenase</keyword>
<evidence type="ECO:0000256" key="1">
    <source>
        <dbReference type="ARBA" id="ARBA00009881"/>
    </source>
</evidence>
<accession>A0ABZ3C5Z0</accession>
<dbReference type="Gene3D" id="3.20.20.70">
    <property type="entry name" value="Aldolase class I"/>
    <property type="match status" value="1"/>
</dbReference>
<dbReference type="PANTHER" id="PTHR42747:SF4">
    <property type="entry name" value="BLR1330 PROTEIN"/>
    <property type="match status" value="1"/>
</dbReference>
<protein>
    <submittedName>
        <fullName evidence="6">Nitronate monooxygenase family protein</fullName>
    </submittedName>
</protein>
<evidence type="ECO:0000313" key="6">
    <source>
        <dbReference type="EMBL" id="WZW98184.1"/>
    </source>
</evidence>
<organism evidence="6 7">
    <name type="scientific">Propioniciclava soli</name>
    <dbReference type="NCBI Taxonomy" id="2775081"/>
    <lineage>
        <taxon>Bacteria</taxon>
        <taxon>Bacillati</taxon>
        <taxon>Actinomycetota</taxon>
        <taxon>Actinomycetes</taxon>
        <taxon>Propionibacteriales</taxon>
        <taxon>Propionibacteriaceae</taxon>
        <taxon>Propioniciclava</taxon>
    </lineage>
</organism>
<proteinExistence type="inferred from homology"/>
<evidence type="ECO:0000256" key="2">
    <source>
        <dbReference type="ARBA" id="ARBA00022630"/>
    </source>
</evidence>
<dbReference type="Pfam" id="PF03060">
    <property type="entry name" value="NMO"/>
    <property type="match status" value="1"/>
</dbReference>
<dbReference type="GO" id="GO:0004497">
    <property type="term" value="F:monooxygenase activity"/>
    <property type="evidence" value="ECO:0007669"/>
    <property type="project" value="UniProtKB-KW"/>
</dbReference>
<gene>
    <name evidence="6" type="ORF">PCC79_15030</name>
</gene>
<dbReference type="InterPro" id="IPR013785">
    <property type="entry name" value="Aldolase_TIM"/>
</dbReference>
<dbReference type="Proteomes" id="UP001434337">
    <property type="component" value="Chromosome"/>
</dbReference>
<evidence type="ECO:0000256" key="5">
    <source>
        <dbReference type="ARBA" id="ARBA00023033"/>
    </source>
</evidence>
<keyword evidence="3" id="KW-0288">FMN</keyword>
<name>A0ABZ3C5Z0_9ACTN</name>
<dbReference type="InterPro" id="IPR004136">
    <property type="entry name" value="NMO"/>
</dbReference>
<reference evidence="6 7" key="1">
    <citation type="journal article" date="2023" name="Environ Microbiome">
        <title>A coral-associated actinobacterium mitigates coral bleaching under heat stress.</title>
        <authorList>
            <person name="Li J."/>
            <person name="Zou Y."/>
            <person name="Li Q."/>
            <person name="Zhang J."/>
            <person name="Bourne D.G."/>
            <person name="Lyu Y."/>
            <person name="Liu C."/>
            <person name="Zhang S."/>
        </authorList>
    </citation>
    <scope>NUCLEOTIDE SEQUENCE [LARGE SCALE GENOMIC DNA]</scope>
    <source>
        <strain evidence="6 7">SCSIO 13291</strain>
    </source>
</reference>
<keyword evidence="4" id="KW-0560">Oxidoreductase</keyword>
<sequence length="314" mass="32128">MALPASLEGRLRLPVVAAPMFLVSGPDLVVACCRAGVLGSFPALNQRTTAGLDDWLTQIEDAQGPNDAPHGVNLVVHSSNRRLADDLAVIAAHRVPVVFTSLGAATEVVAAVHAYGGVVFHDVTNARHAAKAADAGVDGLVCVAAGAGGHAGAVNPFALLAEVRRHFSGTLLLAGGLSTGADVLAARAMGADLAHLGTRFIATTESMASDAYRQMLVAAGAEDVVLTPGVSTVPANFLRASLVAAGLDPDALPTPERPDLTHLTDPTPDDAKAWRDIWSAGQGVAGIDDVPSVAELVTRLEREYDAALARLASG</sequence>
<evidence type="ECO:0000256" key="3">
    <source>
        <dbReference type="ARBA" id="ARBA00022643"/>
    </source>
</evidence>
<dbReference type="CDD" id="cd04730">
    <property type="entry name" value="NPD_like"/>
    <property type="match status" value="1"/>
</dbReference>
<dbReference type="SUPFAM" id="SSF51412">
    <property type="entry name" value="Inosine monophosphate dehydrogenase (IMPDH)"/>
    <property type="match status" value="1"/>
</dbReference>
<dbReference type="RefSeq" id="WP_342372309.1">
    <property type="nucleotide sequence ID" value="NZ_CP115965.1"/>
</dbReference>
<comment type="similarity">
    <text evidence="1">Belongs to the nitronate monooxygenase family. NMO class I subfamily.</text>
</comment>
<evidence type="ECO:0000256" key="4">
    <source>
        <dbReference type="ARBA" id="ARBA00023002"/>
    </source>
</evidence>
<keyword evidence="2" id="KW-0285">Flavoprotein</keyword>
<evidence type="ECO:0000313" key="7">
    <source>
        <dbReference type="Proteomes" id="UP001434337"/>
    </source>
</evidence>
<dbReference type="PANTHER" id="PTHR42747">
    <property type="entry name" value="NITRONATE MONOOXYGENASE-RELATED"/>
    <property type="match status" value="1"/>
</dbReference>
<keyword evidence="7" id="KW-1185">Reference proteome</keyword>